<dbReference type="Proteomes" id="UP000789901">
    <property type="component" value="Unassembled WGS sequence"/>
</dbReference>
<evidence type="ECO:0000313" key="3">
    <source>
        <dbReference type="Proteomes" id="UP000789901"/>
    </source>
</evidence>
<reference evidence="2 3" key="1">
    <citation type="submission" date="2021-06" db="EMBL/GenBank/DDBJ databases">
        <authorList>
            <person name="Kallberg Y."/>
            <person name="Tangrot J."/>
            <person name="Rosling A."/>
        </authorList>
    </citation>
    <scope>NUCLEOTIDE SEQUENCE [LARGE SCALE GENOMIC DNA]</scope>
    <source>
        <strain evidence="2 3">120-4 pot B 10/14</strain>
    </source>
</reference>
<organism evidence="2 3">
    <name type="scientific">Gigaspora margarita</name>
    <dbReference type="NCBI Taxonomy" id="4874"/>
    <lineage>
        <taxon>Eukaryota</taxon>
        <taxon>Fungi</taxon>
        <taxon>Fungi incertae sedis</taxon>
        <taxon>Mucoromycota</taxon>
        <taxon>Glomeromycotina</taxon>
        <taxon>Glomeromycetes</taxon>
        <taxon>Diversisporales</taxon>
        <taxon>Gigasporaceae</taxon>
        <taxon>Gigaspora</taxon>
    </lineage>
</organism>
<evidence type="ECO:0000256" key="1">
    <source>
        <dbReference type="SAM" id="MobiDB-lite"/>
    </source>
</evidence>
<feature type="compositionally biased region" description="Low complexity" evidence="1">
    <location>
        <begin position="38"/>
        <end position="47"/>
    </location>
</feature>
<proteinExistence type="predicted"/>
<name>A0ABN7WKE3_GIGMA</name>
<feature type="non-terminal residue" evidence="2">
    <location>
        <position position="400"/>
    </location>
</feature>
<evidence type="ECO:0000313" key="2">
    <source>
        <dbReference type="EMBL" id="CAG8834481.1"/>
    </source>
</evidence>
<sequence>SNGKILKKVKIDDYFYVRNSTLQHEQEQVNQIRTSRETSPPSMATTTSMHSLYVPSSPSSTISEECTIAGKRTYLLSYFTGPGVPEWNLNEDSVRWIVNDVDISEICLEYREEVVKKCEPMTVTLDAFEELALSHVFIFHEESPYGLCEYFDSELWEDLFVEFQKTYPYSSIPDNIYDLYTSIIRISCEKQNCRERQEVAKRHLKNYGDTNEEEKILVEIFKNLFDNEKFSLMRNNTIEDTHIIQNVIPIIMPFFNNNRKIIFEGANKMSESSAIAQKRFDPILLGTKPDFVVKTTNPKKQIELLISEIKPPNKGDAFVSDDLVSLGKTMKCAIDKSIEDGIDDLVICGLQIIGFLGRSYVIDLRYDGIYRMILIGEFELPRSTGSWGILKCYQILNTIR</sequence>
<feature type="non-terminal residue" evidence="2">
    <location>
        <position position="1"/>
    </location>
</feature>
<keyword evidence="3" id="KW-1185">Reference proteome</keyword>
<protein>
    <submittedName>
        <fullName evidence="2">19900_t:CDS:1</fullName>
    </submittedName>
</protein>
<accession>A0ABN7WKE3</accession>
<comment type="caution">
    <text evidence="2">The sequence shown here is derived from an EMBL/GenBank/DDBJ whole genome shotgun (WGS) entry which is preliminary data.</text>
</comment>
<dbReference type="EMBL" id="CAJVQB010049445">
    <property type="protein sequence ID" value="CAG8834481.1"/>
    <property type="molecule type" value="Genomic_DNA"/>
</dbReference>
<gene>
    <name evidence="2" type="ORF">GMARGA_LOCUS32078</name>
</gene>
<feature type="region of interest" description="Disordered" evidence="1">
    <location>
        <begin position="28"/>
        <end position="47"/>
    </location>
</feature>